<dbReference type="SUPFAM" id="SSF53300">
    <property type="entry name" value="vWA-like"/>
    <property type="match status" value="1"/>
</dbReference>
<organism evidence="3 4">
    <name type="scientific">Neorhizobium alkalisoli</name>
    <dbReference type="NCBI Taxonomy" id="528178"/>
    <lineage>
        <taxon>Bacteria</taxon>
        <taxon>Pseudomonadati</taxon>
        <taxon>Pseudomonadota</taxon>
        <taxon>Alphaproteobacteria</taxon>
        <taxon>Hyphomicrobiales</taxon>
        <taxon>Rhizobiaceae</taxon>
        <taxon>Rhizobium/Agrobacterium group</taxon>
        <taxon>Neorhizobium</taxon>
    </lineage>
</organism>
<dbReference type="RefSeq" id="WP_145639447.1">
    <property type="nucleotide sequence ID" value="NZ_VIWP01000005.1"/>
</dbReference>
<evidence type="ECO:0000313" key="4">
    <source>
        <dbReference type="Proteomes" id="UP000320653"/>
    </source>
</evidence>
<keyword evidence="1" id="KW-0812">Transmembrane</keyword>
<sequence length="393" mass="41045">MTKHHLRRFLEDRAGNFGLMTAILLPVLVGAAGVALDLTNAMQMKNTMQGLADSAALSAASSMADKGLTSSQAQEQAKSILAAQISNYTNPADAQAAAETAKSVKDNTDVSVATTGTATSGQTFDVTINSVYKMPLNGLSSIMGFKTLNVAVAGTARSSTQAQNALSMYLVLDRSGSMGENTDTVDSTNPSTCTETKNGKCTKTKTNYIIKIDALKIAVGSLLDTIKTADPDTKYARLGAVSYNNVMQSPEKLGWGTSKVSDYVDDLTSGGTTNSGEAMTLAYTSLNDAAETTAHKNKNGQTKPSKFIIFMTDGENNISGADAKTKTACANAKTAGIEVYSVAFMAPSAGRSLLNTCATDASHYYDASDAVELVAAFKSIGEKASQIGTRLTN</sequence>
<dbReference type="InterPro" id="IPR002035">
    <property type="entry name" value="VWF_A"/>
</dbReference>
<reference evidence="3 4" key="1">
    <citation type="submission" date="2019-06" db="EMBL/GenBank/DDBJ databases">
        <title>Sorghum-associated microbial communities from plants grown in Nebraska, USA.</title>
        <authorList>
            <person name="Schachtman D."/>
        </authorList>
    </citation>
    <scope>NUCLEOTIDE SEQUENCE [LARGE SCALE GENOMIC DNA]</scope>
    <source>
        <strain evidence="3 4">1225</strain>
    </source>
</reference>
<dbReference type="CDD" id="cd00198">
    <property type="entry name" value="vWFA"/>
    <property type="match status" value="1"/>
</dbReference>
<feature type="domain" description="VWFA" evidence="2">
    <location>
        <begin position="167"/>
        <end position="380"/>
    </location>
</feature>
<dbReference type="AlphaFoldDB" id="A0A561QNU6"/>
<dbReference type="Gene3D" id="3.40.50.410">
    <property type="entry name" value="von Willebrand factor, type A domain"/>
    <property type="match status" value="1"/>
</dbReference>
<proteinExistence type="predicted"/>
<protein>
    <submittedName>
        <fullName evidence="3">Flp pilus assembly protein TadG</fullName>
    </submittedName>
</protein>
<dbReference type="EMBL" id="VIWP01000005">
    <property type="protein sequence ID" value="TWF51962.1"/>
    <property type="molecule type" value="Genomic_DNA"/>
</dbReference>
<dbReference type="Proteomes" id="UP000320653">
    <property type="component" value="Unassembled WGS sequence"/>
</dbReference>
<evidence type="ECO:0000313" key="3">
    <source>
        <dbReference type="EMBL" id="TWF51962.1"/>
    </source>
</evidence>
<dbReference type="OrthoDB" id="7522752at2"/>
<evidence type="ECO:0000259" key="2">
    <source>
        <dbReference type="PROSITE" id="PS50234"/>
    </source>
</evidence>
<dbReference type="InterPro" id="IPR036465">
    <property type="entry name" value="vWFA_dom_sf"/>
</dbReference>
<keyword evidence="1" id="KW-0472">Membrane</keyword>
<accession>A0A561QNU6</accession>
<dbReference type="PROSITE" id="PS50234">
    <property type="entry name" value="VWFA"/>
    <property type="match status" value="1"/>
</dbReference>
<keyword evidence="4" id="KW-1185">Reference proteome</keyword>
<feature type="transmembrane region" description="Helical" evidence="1">
    <location>
        <begin position="17"/>
        <end position="38"/>
    </location>
</feature>
<dbReference type="SMART" id="SM00327">
    <property type="entry name" value="VWA"/>
    <property type="match status" value="1"/>
</dbReference>
<comment type="caution">
    <text evidence="3">The sequence shown here is derived from an EMBL/GenBank/DDBJ whole genome shotgun (WGS) entry which is preliminary data.</text>
</comment>
<dbReference type="Pfam" id="PF00092">
    <property type="entry name" value="VWA"/>
    <property type="match status" value="1"/>
</dbReference>
<name>A0A561QNU6_9HYPH</name>
<dbReference type="Pfam" id="PF13400">
    <property type="entry name" value="Tad"/>
    <property type="match status" value="1"/>
</dbReference>
<dbReference type="InterPro" id="IPR028087">
    <property type="entry name" value="Tad_N"/>
</dbReference>
<keyword evidence="1" id="KW-1133">Transmembrane helix</keyword>
<gene>
    <name evidence="3" type="ORF">FHW37_10560</name>
</gene>
<evidence type="ECO:0000256" key="1">
    <source>
        <dbReference type="SAM" id="Phobius"/>
    </source>
</evidence>